<dbReference type="GO" id="GO:0004725">
    <property type="term" value="F:protein tyrosine phosphatase activity"/>
    <property type="evidence" value="ECO:0007669"/>
    <property type="project" value="UniProtKB-EC"/>
</dbReference>
<feature type="domain" description="Fibronectin type-III" evidence="13">
    <location>
        <begin position="97"/>
        <end position="202"/>
    </location>
</feature>
<dbReference type="InterPro" id="IPR000387">
    <property type="entry name" value="Tyr_Pase_dom"/>
</dbReference>
<dbReference type="InterPro" id="IPR036116">
    <property type="entry name" value="FN3_sf"/>
</dbReference>
<dbReference type="SMART" id="SM00194">
    <property type="entry name" value="PTPc"/>
    <property type="match status" value="2"/>
</dbReference>
<feature type="domain" description="Tyrosine-protein phosphatase" evidence="11">
    <location>
        <begin position="797"/>
        <end position="1055"/>
    </location>
</feature>
<dbReference type="PROSITE" id="PS50056">
    <property type="entry name" value="TYR_PHOSPHATASE_2"/>
    <property type="match status" value="2"/>
</dbReference>
<dbReference type="PRINTS" id="PR00700">
    <property type="entry name" value="PRTYPHPHTASE"/>
</dbReference>
<dbReference type="Pfam" id="PF00041">
    <property type="entry name" value="fn3"/>
    <property type="match status" value="2"/>
</dbReference>
<dbReference type="SMART" id="SM00060">
    <property type="entry name" value="FN3"/>
    <property type="match status" value="2"/>
</dbReference>
<keyword evidence="7" id="KW-1133">Transmembrane helix</keyword>
<evidence type="ECO:0000256" key="8">
    <source>
        <dbReference type="ARBA" id="ARBA00023136"/>
    </source>
</evidence>
<dbReference type="GO" id="GO:0016020">
    <property type="term" value="C:membrane"/>
    <property type="evidence" value="ECO:0007669"/>
    <property type="project" value="UniProtKB-SubCell"/>
</dbReference>
<evidence type="ECO:0000256" key="6">
    <source>
        <dbReference type="ARBA" id="ARBA00022912"/>
    </source>
</evidence>
<keyword evidence="4" id="KW-0732">Signal</keyword>
<dbReference type="InterPro" id="IPR029021">
    <property type="entry name" value="Prot-tyrosine_phosphatase-like"/>
</dbReference>
<dbReference type="PANTHER" id="PTHR19134:SF206">
    <property type="entry name" value="RECEPTOR-TYPE TYROSINE-PROTEIN PHOSPHATASE MU"/>
    <property type="match status" value="1"/>
</dbReference>
<dbReference type="InterPro" id="IPR003595">
    <property type="entry name" value="Tyr_Pase_cat"/>
</dbReference>
<evidence type="ECO:0000259" key="13">
    <source>
        <dbReference type="PROSITE" id="PS50853"/>
    </source>
</evidence>
<reference evidence="14" key="1">
    <citation type="submission" date="2025-08" db="UniProtKB">
        <authorList>
            <consortium name="Ensembl"/>
        </authorList>
    </citation>
    <scope>IDENTIFICATION</scope>
</reference>
<dbReference type="InterPro" id="IPR016130">
    <property type="entry name" value="Tyr_Pase_AS"/>
</dbReference>
<keyword evidence="6" id="KW-0904">Protein phosphatase</keyword>
<dbReference type="SUPFAM" id="SSF49265">
    <property type="entry name" value="Fibronectin type III"/>
    <property type="match status" value="2"/>
</dbReference>
<dbReference type="PANTHER" id="PTHR19134">
    <property type="entry name" value="RECEPTOR-TYPE TYROSINE-PROTEIN PHOSPHATASE"/>
    <property type="match status" value="1"/>
</dbReference>
<dbReference type="InterPro" id="IPR045911">
    <property type="entry name" value="R-PTP-mu_cat_rpt1"/>
</dbReference>
<comment type="subcellular location">
    <subcellularLocation>
        <location evidence="1">Membrane</location>
        <topology evidence="1">Single-pass type I membrane protein</topology>
    </subcellularLocation>
</comment>
<organism evidence="14 15">
    <name type="scientific">Cyprinus carpio</name>
    <name type="common">Common carp</name>
    <dbReference type="NCBI Taxonomy" id="7962"/>
    <lineage>
        <taxon>Eukaryota</taxon>
        <taxon>Metazoa</taxon>
        <taxon>Chordata</taxon>
        <taxon>Craniata</taxon>
        <taxon>Vertebrata</taxon>
        <taxon>Euteleostomi</taxon>
        <taxon>Actinopterygii</taxon>
        <taxon>Neopterygii</taxon>
        <taxon>Teleostei</taxon>
        <taxon>Ostariophysi</taxon>
        <taxon>Cypriniformes</taxon>
        <taxon>Cyprinidae</taxon>
        <taxon>Cyprininae</taxon>
        <taxon>Cyprinus</taxon>
    </lineage>
</organism>
<evidence type="ECO:0000313" key="14">
    <source>
        <dbReference type="Ensembl" id="ENSCCRP00015007363.1"/>
    </source>
</evidence>
<dbReference type="InterPro" id="IPR050348">
    <property type="entry name" value="Protein-Tyr_Phosphatase"/>
</dbReference>
<protein>
    <recommendedName>
        <fullName evidence="2">protein-tyrosine-phosphatase</fullName>
        <ecNumber evidence="2">3.1.3.48</ecNumber>
    </recommendedName>
</protein>
<dbReference type="FunFam" id="3.90.190.10:FF:000005">
    <property type="entry name" value="receptor-type tyrosine-protein phosphatase kappa isoform X1"/>
    <property type="match status" value="1"/>
</dbReference>
<evidence type="ECO:0000259" key="11">
    <source>
        <dbReference type="PROSITE" id="PS50055"/>
    </source>
</evidence>
<dbReference type="FunFam" id="2.60.40.10:FF:000019">
    <property type="entry name" value="receptor-type tyrosine-protein phosphatase kappa isoform X2"/>
    <property type="match status" value="1"/>
</dbReference>
<keyword evidence="5" id="KW-0378">Hydrolase</keyword>
<feature type="domain" description="Tyrosine specific protein phosphatases" evidence="12">
    <location>
        <begin position="682"/>
        <end position="756"/>
    </location>
</feature>
<dbReference type="SMART" id="SM00404">
    <property type="entry name" value="PTPc_motif"/>
    <property type="match status" value="2"/>
</dbReference>
<dbReference type="InterPro" id="IPR003961">
    <property type="entry name" value="FN3_dom"/>
</dbReference>
<dbReference type="FunFam" id="2.60.40.10:FF:000048">
    <property type="entry name" value="receptor-type tyrosine-protein phosphatase U isoform X1"/>
    <property type="match status" value="1"/>
</dbReference>
<feature type="domain" description="Tyrosine-protein phosphatase" evidence="11">
    <location>
        <begin position="511"/>
        <end position="765"/>
    </location>
</feature>
<keyword evidence="3" id="KW-0812">Transmembrane</keyword>
<sequence>MHDPQQLQVVDIEARQVTLRWEPLGYNVTRCHNYSLTVQYRARGGGKEESREEAAHGSQHTIHNLSPFTNLSVRMLLRNREGVKESPEIHVQTDEDVPGEVPLDSIQASVYEDKILLKWREPAQTFGIITQYEISYKAVSSFDPVLDLSNQSGKVVKLGNETSHVFLGLYPGSTYSFTIRASTAKGFGPPAITQATTKISAPLMPVYDQETPLNQTDSTVTVVLKPAQSRGAPVSVYQVVVEEERPRRAHGGEAEILRCYPLPVHYHNASGLNSRYYYSAEFPSAGVSQPQTFTIGDNRTYGGYWNAPLLPHKSYSIYYQAVSAANGETKIDCVRVATKGSVLPQTIFCMTFDLWLISGAATHKPNAVEPEKQTDHTVKIAGIIAGILLFVIIFLEPQHTHTHTRTLKTIGYTDFITVYGDDASEIAVNQSLDIRNLCFLSCVADETQTLTSDTSSLVQSHTHTHSSHTHSLRKREAVDVPYHTGQLHPAIRVADLLQHITQMKCAEGYGFKEEYESFFEGQSAPWDSAKKDENRMKNRYGNIIAYDHSRVRLQNLDGEQNSDYINANYVDGYHRPNHYIATQGPMQETAIDFWRMVWQENTATIVMVTNLVEVGRVKCCKYWPDDTEIYRDIKVTLIETQLLSEYVIRTFAVEKRGAHEIREISQFHFTGWPDHGVPYHATGLLGFVRRVKAKSPPNAGPIVVHCSAGAGRTGCFIVIDIMLDMAEREGVVDIYNCVRELRSRRVNMVQTEEQYVFIHDAILEACLCGDTTIPANQLRSVYYDMNRLDPQTNSSPIKEEFRTLNMVTPTLRVEDCSIALLPRNHEKNRCMDVLPPDRCLPFLITIDGESSNYINAALMDSYKQPSAFIVTQHPLPNTVKDFWRLVLDYHCTSIVMLNDVDPAQLCPQYWPENGVHRHGPLQVEFVSADLEEDIISRIFRIYNAARPRGGYRMVQRVLGLGWPMYRDTPVSKRSFLKLIHQVDKWQEEYDGGEGRTVVHCLNGGGRSGTFCAISIVSEMLRHQRSVDVFHAVKTLRNNKPNMQQLKTLTKIIYNI</sequence>
<evidence type="ECO:0000256" key="9">
    <source>
        <dbReference type="ARBA" id="ARBA00023180"/>
    </source>
</evidence>
<dbReference type="FunFam" id="3.90.190.10:FF:000003">
    <property type="entry name" value="receptor-type tyrosine-protein phosphatase kappa isoform X1"/>
    <property type="match status" value="1"/>
</dbReference>
<keyword evidence="8" id="KW-0472">Membrane</keyword>
<accession>A0A8C1SG59</accession>
<evidence type="ECO:0000256" key="10">
    <source>
        <dbReference type="ARBA" id="ARBA00051722"/>
    </source>
</evidence>
<dbReference type="InterPro" id="IPR000242">
    <property type="entry name" value="PTP_cat"/>
</dbReference>
<dbReference type="Pfam" id="PF00102">
    <property type="entry name" value="Y_phosphatase"/>
    <property type="match status" value="2"/>
</dbReference>
<dbReference type="SUPFAM" id="SSF52799">
    <property type="entry name" value="(Phosphotyrosine protein) phosphatases II"/>
    <property type="match status" value="2"/>
</dbReference>
<dbReference type="CDD" id="cd14633">
    <property type="entry name" value="R-PTPc-M-1"/>
    <property type="match status" value="1"/>
</dbReference>
<evidence type="ECO:0000313" key="15">
    <source>
        <dbReference type="Proteomes" id="UP000694700"/>
    </source>
</evidence>
<comment type="catalytic activity">
    <reaction evidence="10">
        <text>O-phospho-L-tyrosyl-[protein] + H2O = L-tyrosyl-[protein] + phosphate</text>
        <dbReference type="Rhea" id="RHEA:10684"/>
        <dbReference type="Rhea" id="RHEA-COMP:10136"/>
        <dbReference type="Rhea" id="RHEA-COMP:20101"/>
        <dbReference type="ChEBI" id="CHEBI:15377"/>
        <dbReference type="ChEBI" id="CHEBI:43474"/>
        <dbReference type="ChEBI" id="CHEBI:46858"/>
        <dbReference type="ChEBI" id="CHEBI:61978"/>
        <dbReference type="EC" id="3.1.3.48"/>
    </reaction>
</comment>
<feature type="domain" description="Tyrosine specific protein phosphatases" evidence="12">
    <location>
        <begin position="973"/>
        <end position="1050"/>
    </location>
</feature>
<evidence type="ECO:0000256" key="7">
    <source>
        <dbReference type="ARBA" id="ARBA00022989"/>
    </source>
</evidence>
<name>A0A8C1SG59_CYPCA</name>
<dbReference type="Gene3D" id="2.60.40.10">
    <property type="entry name" value="Immunoglobulins"/>
    <property type="match status" value="2"/>
</dbReference>
<dbReference type="AlphaFoldDB" id="A0A8C1SG59"/>
<dbReference type="PROSITE" id="PS50055">
    <property type="entry name" value="TYR_PHOSPHATASE_PTP"/>
    <property type="match status" value="2"/>
</dbReference>
<dbReference type="PROSITE" id="PS50853">
    <property type="entry name" value="FN3"/>
    <property type="match status" value="2"/>
</dbReference>
<evidence type="ECO:0000256" key="4">
    <source>
        <dbReference type="ARBA" id="ARBA00022729"/>
    </source>
</evidence>
<dbReference type="Ensembl" id="ENSCCRT00015007666.1">
    <property type="protein sequence ID" value="ENSCCRP00015007363.1"/>
    <property type="gene ID" value="ENSCCRG00015003519.1"/>
</dbReference>
<keyword evidence="9" id="KW-0325">Glycoprotein</keyword>
<dbReference type="Gene3D" id="3.90.190.10">
    <property type="entry name" value="Protein tyrosine phosphatase superfamily"/>
    <property type="match status" value="2"/>
</dbReference>
<evidence type="ECO:0000256" key="2">
    <source>
        <dbReference type="ARBA" id="ARBA00013064"/>
    </source>
</evidence>
<proteinExistence type="predicted"/>
<evidence type="ECO:0000256" key="5">
    <source>
        <dbReference type="ARBA" id="ARBA00022801"/>
    </source>
</evidence>
<dbReference type="Pfam" id="PF23144">
    <property type="entry name" value="Fn3_PTPRU"/>
    <property type="match status" value="1"/>
</dbReference>
<dbReference type="Proteomes" id="UP000694700">
    <property type="component" value="Unplaced"/>
</dbReference>
<evidence type="ECO:0000256" key="3">
    <source>
        <dbReference type="ARBA" id="ARBA00022692"/>
    </source>
</evidence>
<dbReference type="PROSITE" id="PS00383">
    <property type="entry name" value="TYR_PHOSPHATASE_1"/>
    <property type="match status" value="2"/>
</dbReference>
<feature type="domain" description="Fibronectin type-III" evidence="13">
    <location>
        <begin position="3"/>
        <end position="96"/>
    </location>
</feature>
<dbReference type="InterPro" id="IPR013783">
    <property type="entry name" value="Ig-like_fold"/>
</dbReference>
<evidence type="ECO:0000259" key="12">
    <source>
        <dbReference type="PROSITE" id="PS50056"/>
    </source>
</evidence>
<dbReference type="InterPro" id="IPR057598">
    <property type="entry name" value="Fn3_PTPRU"/>
</dbReference>
<dbReference type="EC" id="3.1.3.48" evidence="2"/>
<dbReference type="CDD" id="cd00063">
    <property type="entry name" value="FN3"/>
    <property type="match status" value="2"/>
</dbReference>
<evidence type="ECO:0000256" key="1">
    <source>
        <dbReference type="ARBA" id="ARBA00004479"/>
    </source>
</evidence>